<dbReference type="Pfam" id="PF05069">
    <property type="entry name" value="Phage_tail_S"/>
    <property type="match status" value="1"/>
</dbReference>
<dbReference type="AlphaFoldDB" id="A0A2N8K8D7"/>
<sequence>RCRLRPGQARSAHRRGPPAPRRPGLRLGQVPELWRIPGGRTRPGRAGIRRAGRGRPLQEGVRRLLPARLPQQPRARRVLSAARRFPGRPAAGGQGAAPGRVRRRRRRRRGGTGVRRSARRHRAAPVPGAARLPDRQRGAGGCRPIHQLGGIIRAKNGGRLAIGNPKKAFALVQQVEIPARPYLGLSKEDRQVIEEILVRHALPPEAR</sequence>
<feature type="region of interest" description="Disordered" evidence="1">
    <location>
        <begin position="81"/>
        <end position="141"/>
    </location>
</feature>
<accession>A0A2N8K8D7</accession>
<dbReference type="EMBL" id="POQS01000023">
    <property type="protein sequence ID" value="PND29713.1"/>
    <property type="molecule type" value="Genomic_DNA"/>
</dbReference>
<feature type="compositionally biased region" description="Low complexity" evidence="1">
    <location>
        <begin position="35"/>
        <end position="46"/>
    </location>
</feature>
<gene>
    <name evidence="2" type="ORF">C1I89_33270</name>
</gene>
<evidence type="ECO:0008006" key="4">
    <source>
        <dbReference type="Google" id="ProtNLM"/>
    </source>
</evidence>
<name>A0A2N8K8D7_9BURK</name>
<keyword evidence="3" id="KW-1185">Reference proteome</keyword>
<feature type="region of interest" description="Disordered" evidence="1">
    <location>
        <begin position="1"/>
        <end position="60"/>
    </location>
</feature>
<proteinExistence type="predicted"/>
<feature type="compositionally biased region" description="Basic residues" evidence="1">
    <location>
        <begin position="100"/>
        <end position="123"/>
    </location>
</feature>
<evidence type="ECO:0000256" key="1">
    <source>
        <dbReference type="SAM" id="MobiDB-lite"/>
    </source>
</evidence>
<protein>
    <recommendedName>
        <fullName evidence="4">Phage virion morphogenesis protein</fullName>
    </recommendedName>
</protein>
<evidence type="ECO:0000313" key="3">
    <source>
        <dbReference type="Proteomes" id="UP000235994"/>
    </source>
</evidence>
<reference evidence="2 3" key="1">
    <citation type="submission" date="2018-01" db="EMBL/GenBank/DDBJ databases">
        <title>The draft genome of an aniline degradation strain ANB-1.</title>
        <authorList>
            <person name="Zhang L."/>
            <person name="Jiang J."/>
        </authorList>
    </citation>
    <scope>NUCLEOTIDE SEQUENCE [LARGE SCALE GENOMIC DNA]</scope>
    <source>
        <strain evidence="2 3">ANB-1</strain>
    </source>
</reference>
<dbReference type="Proteomes" id="UP000235994">
    <property type="component" value="Unassembled WGS sequence"/>
</dbReference>
<organism evidence="2 3">
    <name type="scientific">Achromobacter pulmonis</name>
    <dbReference type="NCBI Taxonomy" id="1389932"/>
    <lineage>
        <taxon>Bacteria</taxon>
        <taxon>Pseudomonadati</taxon>
        <taxon>Pseudomonadota</taxon>
        <taxon>Betaproteobacteria</taxon>
        <taxon>Burkholderiales</taxon>
        <taxon>Alcaligenaceae</taxon>
        <taxon>Achromobacter</taxon>
    </lineage>
</organism>
<comment type="caution">
    <text evidence="2">The sequence shown here is derived from an EMBL/GenBank/DDBJ whole genome shotgun (WGS) entry which is preliminary data.</text>
</comment>
<dbReference type="InterPro" id="IPR006522">
    <property type="entry name" value="Phage_virion_morphogenesis"/>
</dbReference>
<evidence type="ECO:0000313" key="2">
    <source>
        <dbReference type="EMBL" id="PND29713.1"/>
    </source>
</evidence>
<feature type="non-terminal residue" evidence="2">
    <location>
        <position position="1"/>
    </location>
</feature>